<dbReference type="KEGG" id="dvl:Dvul_1867"/>
<dbReference type="SUPFAM" id="SSF55073">
    <property type="entry name" value="Nucleotide cyclase"/>
    <property type="match status" value="1"/>
</dbReference>
<dbReference type="FunFam" id="3.30.70.270:FF:000001">
    <property type="entry name" value="Diguanylate cyclase domain protein"/>
    <property type="match status" value="1"/>
</dbReference>
<dbReference type="CDD" id="cd01949">
    <property type="entry name" value="GGDEF"/>
    <property type="match status" value="1"/>
</dbReference>
<dbReference type="HOGENOM" id="CLU_010158_0_0_7"/>
<feature type="domain" description="PAS" evidence="2">
    <location>
        <begin position="365"/>
        <end position="409"/>
    </location>
</feature>
<dbReference type="Pfam" id="PF00990">
    <property type="entry name" value="GGDEF"/>
    <property type="match status" value="1"/>
</dbReference>
<feature type="compositionally biased region" description="Basic and acidic residues" evidence="1">
    <location>
        <begin position="1"/>
        <end position="15"/>
    </location>
</feature>
<dbReference type="InterPro" id="IPR029016">
    <property type="entry name" value="GAF-like_dom_sf"/>
</dbReference>
<dbReference type="InterPro" id="IPR035965">
    <property type="entry name" value="PAS-like_dom_sf"/>
</dbReference>
<proteinExistence type="predicted"/>
<dbReference type="SUPFAM" id="SSF141868">
    <property type="entry name" value="EAL domain-like"/>
    <property type="match status" value="1"/>
</dbReference>
<dbReference type="Pfam" id="PF00563">
    <property type="entry name" value="EAL"/>
    <property type="match status" value="1"/>
</dbReference>
<evidence type="ECO:0000259" key="2">
    <source>
        <dbReference type="PROSITE" id="PS50112"/>
    </source>
</evidence>
<dbReference type="RefSeq" id="WP_011792511.1">
    <property type="nucleotide sequence ID" value="NC_008751.1"/>
</dbReference>
<dbReference type="PANTHER" id="PTHR44757">
    <property type="entry name" value="DIGUANYLATE CYCLASE DGCP"/>
    <property type="match status" value="1"/>
</dbReference>
<evidence type="ECO:0000313" key="6">
    <source>
        <dbReference type="EMBL" id="ABM28884.1"/>
    </source>
</evidence>
<dbReference type="Pfam" id="PF13185">
    <property type="entry name" value="GAF_2"/>
    <property type="match status" value="1"/>
</dbReference>
<feature type="domain" description="GGDEF" evidence="5">
    <location>
        <begin position="524"/>
        <end position="657"/>
    </location>
</feature>
<dbReference type="SMART" id="SM00052">
    <property type="entry name" value="EAL"/>
    <property type="match status" value="1"/>
</dbReference>
<dbReference type="Gene3D" id="3.30.70.270">
    <property type="match status" value="1"/>
</dbReference>
<dbReference type="InterPro" id="IPR000014">
    <property type="entry name" value="PAS"/>
</dbReference>
<dbReference type="AlphaFoldDB" id="A0A0H3A980"/>
<dbReference type="EMBL" id="CP000527">
    <property type="protein sequence ID" value="ABM28884.1"/>
    <property type="molecule type" value="Genomic_DNA"/>
</dbReference>
<evidence type="ECO:0000259" key="3">
    <source>
        <dbReference type="PROSITE" id="PS50113"/>
    </source>
</evidence>
<dbReference type="Pfam" id="PF08448">
    <property type="entry name" value="PAS_4"/>
    <property type="match status" value="1"/>
</dbReference>
<dbReference type="NCBIfam" id="TIGR00229">
    <property type="entry name" value="sensory_box"/>
    <property type="match status" value="1"/>
</dbReference>
<dbReference type="PROSITE" id="PS50113">
    <property type="entry name" value="PAC"/>
    <property type="match status" value="1"/>
</dbReference>
<dbReference type="InterPro" id="IPR052155">
    <property type="entry name" value="Biofilm_reg_signaling"/>
</dbReference>
<evidence type="ECO:0000259" key="4">
    <source>
        <dbReference type="PROSITE" id="PS50883"/>
    </source>
</evidence>
<dbReference type="PANTHER" id="PTHR44757:SF2">
    <property type="entry name" value="BIOFILM ARCHITECTURE MAINTENANCE PROTEIN MBAA"/>
    <property type="match status" value="1"/>
</dbReference>
<dbReference type="InterPro" id="IPR043128">
    <property type="entry name" value="Rev_trsase/Diguanyl_cyclase"/>
</dbReference>
<dbReference type="SMART" id="SM00267">
    <property type="entry name" value="GGDEF"/>
    <property type="match status" value="1"/>
</dbReference>
<dbReference type="GO" id="GO:0003824">
    <property type="term" value="F:catalytic activity"/>
    <property type="evidence" value="ECO:0007669"/>
    <property type="project" value="UniProtKB-ARBA"/>
</dbReference>
<dbReference type="InterPro" id="IPR003018">
    <property type="entry name" value="GAF"/>
</dbReference>
<dbReference type="InterPro" id="IPR000700">
    <property type="entry name" value="PAS-assoc_C"/>
</dbReference>
<dbReference type="NCBIfam" id="TIGR00254">
    <property type="entry name" value="GGDEF"/>
    <property type="match status" value="1"/>
</dbReference>
<name>A0A0H3A980_NITV4</name>
<dbReference type="SUPFAM" id="SSF55781">
    <property type="entry name" value="GAF domain-like"/>
    <property type="match status" value="1"/>
</dbReference>
<dbReference type="Proteomes" id="UP000009173">
    <property type="component" value="Chromosome"/>
</dbReference>
<evidence type="ECO:0000256" key="1">
    <source>
        <dbReference type="SAM" id="MobiDB-lite"/>
    </source>
</evidence>
<feature type="domain" description="EAL" evidence="4">
    <location>
        <begin position="666"/>
        <end position="919"/>
    </location>
</feature>
<dbReference type="InterPro" id="IPR000160">
    <property type="entry name" value="GGDEF_dom"/>
</dbReference>
<organism evidence="6 7">
    <name type="scientific">Nitratidesulfovibrio vulgaris (strain DP4)</name>
    <name type="common">Desulfovibrio vulgaris</name>
    <dbReference type="NCBI Taxonomy" id="391774"/>
    <lineage>
        <taxon>Bacteria</taxon>
        <taxon>Pseudomonadati</taxon>
        <taxon>Thermodesulfobacteriota</taxon>
        <taxon>Desulfovibrionia</taxon>
        <taxon>Desulfovibrionales</taxon>
        <taxon>Desulfovibrionaceae</taxon>
        <taxon>Nitratidesulfovibrio</taxon>
    </lineage>
</organism>
<evidence type="ECO:0000313" key="7">
    <source>
        <dbReference type="Proteomes" id="UP000009173"/>
    </source>
</evidence>
<dbReference type="Gene3D" id="3.20.20.450">
    <property type="entry name" value="EAL domain"/>
    <property type="match status" value="1"/>
</dbReference>
<sequence length="926" mass="101494">MSTLPDSRESRDMPSGKEGGLPGSAHEAPIVAGGDVSRSSDSTGLEYASAAAPVGDLLRAVRGGMHGVTASRGGVSGANASVGVAVFDGAGNLLEMNPQLARLLGCGDCPPPSLFSSGFVGLEGTTEVLSLFMRIAAGKVPGGMCRKRFCGEGGKTFTARVTLYAEHDISGRVARIVKLVQPEAGEDASVPGADVADKVRAALDLIAYARLNERDLPSLVARFHRILRSLMPFEHCYVALCDGPGGMVSYPYYRDIGVVSRDARAFGDGISEYIYTNGAALVLDAQGIESLERAGRFRLRCARPRHWIGVPLRTHGGEVIGVFAGKSYREGDAYTVEDRLLLELVSGHVAGAIIERRKAFALQESEARFRAIFEHSAAGICLVGRDGLLMDANPAFEELLGLTRAEVVGCRFDAFLPVKAASELDSTCRSSFAEGRDTVSLRLPFLRVDGEQRWGRQIVTAVRDVAGDVAFVLAQVEDITEQQQTEARLTRMAFHDALTGLPNRVLFLDRVETALRRARRHETYHFAVLFLDLDRFKVVNDSLGHKAGDELLRQFARRLEPCLREVDTMARFGGDEFAILLDDMSDVDESVNIIERLQAALRQPFLVQGMEVYTGASIGAVLRARDYTQAEDILRDADIAMYRAKDSGKGRFVVFESSAAPGAQDILRRENELRRALDGDEIELYFQPIVALRTGRITGLEALVRWQHPEQGLLAPGTFIPLAEESNLICDLDMHVFRKGCLAVVALQEAFEGPLAVNINISARSFRRLRMVQDITDILRETGCPPQMVKLEITENLLLTGLEVTDKLWRLKDLGLSLVLDDFGTGYSSLNYLRQFPMDILKIDRSFISRVHEERAARGIVESIANLGRTLGLGVVAEGIEVSEQAEILLEVGCPHGQGYFYSRPQPFDRMLRTLERRRPLPLSAG</sequence>
<dbReference type="SMART" id="SM00091">
    <property type="entry name" value="PAS"/>
    <property type="match status" value="1"/>
</dbReference>
<dbReference type="CDD" id="cd00130">
    <property type="entry name" value="PAS"/>
    <property type="match status" value="1"/>
</dbReference>
<gene>
    <name evidence="6" type="ordered locus">Dvul_1867</name>
</gene>
<dbReference type="InterPro" id="IPR013656">
    <property type="entry name" value="PAS_4"/>
</dbReference>
<dbReference type="InterPro" id="IPR029787">
    <property type="entry name" value="Nucleotide_cyclase"/>
</dbReference>
<dbReference type="PROSITE" id="PS50112">
    <property type="entry name" value="PAS"/>
    <property type="match status" value="1"/>
</dbReference>
<dbReference type="Gene3D" id="3.30.450.20">
    <property type="entry name" value="PAS domain"/>
    <property type="match status" value="1"/>
</dbReference>
<dbReference type="Pfam" id="PF13188">
    <property type="entry name" value="PAS_8"/>
    <property type="match status" value="1"/>
</dbReference>
<dbReference type="SMART" id="SM00065">
    <property type="entry name" value="GAF"/>
    <property type="match status" value="1"/>
</dbReference>
<dbReference type="InterPro" id="IPR001633">
    <property type="entry name" value="EAL_dom"/>
</dbReference>
<dbReference type="Gene3D" id="3.30.450.40">
    <property type="match status" value="1"/>
</dbReference>
<dbReference type="CDD" id="cd01948">
    <property type="entry name" value="EAL"/>
    <property type="match status" value="1"/>
</dbReference>
<dbReference type="PROSITE" id="PS50883">
    <property type="entry name" value="EAL"/>
    <property type="match status" value="1"/>
</dbReference>
<feature type="domain" description="PAC" evidence="3">
    <location>
        <begin position="439"/>
        <end position="491"/>
    </location>
</feature>
<protein>
    <submittedName>
        <fullName evidence="6">Diguanylate cyclase/phosphodiesterase with PAS/PAC sensor(S)</fullName>
    </submittedName>
</protein>
<accession>A0A0H3A980</accession>
<dbReference type="SUPFAM" id="SSF55785">
    <property type="entry name" value="PYP-like sensor domain (PAS domain)"/>
    <property type="match status" value="1"/>
</dbReference>
<feature type="region of interest" description="Disordered" evidence="1">
    <location>
        <begin position="1"/>
        <end position="37"/>
    </location>
</feature>
<reference evidence="7" key="1">
    <citation type="journal article" date="2009" name="Environ. Microbiol.">
        <title>Contribution of mobile genetic elements to Desulfovibrio vulgaris genome plasticity.</title>
        <authorList>
            <person name="Walker C.B."/>
            <person name="Stolyar S."/>
            <person name="Chivian D."/>
            <person name="Pinel N."/>
            <person name="Gabster J.A."/>
            <person name="Dehal P.S."/>
            <person name="He Z."/>
            <person name="Yang Z.K."/>
            <person name="Yen H.C."/>
            <person name="Zhou J."/>
            <person name="Wall J.D."/>
            <person name="Hazen T.C."/>
            <person name="Arkin A.P."/>
            <person name="Stahl D.A."/>
        </authorList>
    </citation>
    <scope>NUCLEOTIDE SEQUENCE [LARGE SCALE GENOMIC DNA]</scope>
    <source>
        <strain evidence="7">DP4</strain>
    </source>
</reference>
<dbReference type="PROSITE" id="PS50887">
    <property type="entry name" value="GGDEF"/>
    <property type="match status" value="1"/>
</dbReference>
<dbReference type="InterPro" id="IPR035919">
    <property type="entry name" value="EAL_sf"/>
</dbReference>
<evidence type="ECO:0000259" key="5">
    <source>
        <dbReference type="PROSITE" id="PS50887"/>
    </source>
</evidence>